<evidence type="ECO:0000259" key="6">
    <source>
        <dbReference type="PROSITE" id="PS50089"/>
    </source>
</evidence>
<comment type="caution">
    <text evidence="7">The sequence shown here is derived from an EMBL/GenBank/DDBJ whole genome shotgun (WGS) entry which is preliminary data.</text>
</comment>
<dbReference type="InterPro" id="IPR001841">
    <property type="entry name" value="Znf_RING"/>
</dbReference>
<sequence>MPRLVSNANRIAIQNNNDKENIAPSSTTTQKYSKLKIVKLNGTEKKTITVQPAASCVICCDTITQRAKINSCLHVFCLECIKHWSTQSSTCPVCRERFTKIESNGNIPISVVRKDYRHEHDEDDVYGVIERLIDEEEDEEEEEDEDVDENGNLEGFIDYDPQNISPARNRLRFRSVFESNDDDFSLSQQEDDGEDDEEEEMVCTQEQHSIISVQSSPSPIKKKRKRIVLEDEDYESDSTVILDQEHIYNTVVKRMLF</sequence>
<dbReference type="GO" id="GO:0016567">
    <property type="term" value="P:protein ubiquitination"/>
    <property type="evidence" value="ECO:0007669"/>
    <property type="project" value="TreeGrafter"/>
</dbReference>
<feature type="compositionally biased region" description="Acidic residues" evidence="5">
    <location>
        <begin position="135"/>
        <end position="151"/>
    </location>
</feature>
<dbReference type="PANTHER" id="PTHR15315:SF26">
    <property type="entry name" value="E3 UBIQUITIN-PROTEIN LIGASE NRDP1"/>
    <property type="match status" value="1"/>
</dbReference>
<keyword evidence="8" id="KW-1185">Reference proteome</keyword>
<dbReference type="EMBL" id="JAOPGA020001753">
    <property type="protein sequence ID" value="KAL0491071.1"/>
    <property type="molecule type" value="Genomic_DNA"/>
</dbReference>
<proteinExistence type="predicted"/>
<feature type="region of interest" description="Disordered" evidence="5">
    <location>
        <begin position="135"/>
        <end position="164"/>
    </location>
</feature>
<evidence type="ECO:0000256" key="5">
    <source>
        <dbReference type="SAM" id="MobiDB-lite"/>
    </source>
</evidence>
<dbReference type="GO" id="GO:0061630">
    <property type="term" value="F:ubiquitin protein ligase activity"/>
    <property type="evidence" value="ECO:0007669"/>
    <property type="project" value="TreeGrafter"/>
</dbReference>
<keyword evidence="2 4" id="KW-0863">Zinc-finger</keyword>
<protein>
    <submittedName>
        <fullName evidence="7">E3 ubiquitin-protein ligase ICP0</fullName>
    </submittedName>
</protein>
<reference evidence="7 8" key="1">
    <citation type="submission" date="2024-03" db="EMBL/GenBank/DDBJ databases">
        <title>The Acrasis kona genome and developmental transcriptomes reveal deep origins of eukaryotic multicellular pathways.</title>
        <authorList>
            <person name="Sheikh S."/>
            <person name="Fu C.-J."/>
            <person name="Brown M.W."/>
            <person name="Baldauf S.L."/>
        </authorList>
    </citation>
    <scope>NUCLEOTIDE SEQUENCE [LARGE SCALE GENOMIC DNA]</scope>
    <source>
        <strain evidence="7 8">ATCC MYA-3509</strain>
    </source>
</reference>
<dbReference type="Proteomes" id="UP001431209">
    <property type="component" value="Unassembled WGS sequence"/>
</dbReference>
<evidence type="ECO:0000313" key="7">
    <source>
        <dbReference type="EMBL" id="KAL0491071.1"/>
    </source>
</evidence>
<keyword evidence="3" id="KW-0862">Zinc</keyword>
<dbReference type="SUPFAM" id="SSF57850">
    <property type="entry name" value="RING/U-box"/>
    <property type="match status" value="1"/>
</dbReference>
<dbReference type="PANTHER" id="PTHR15315">
    <property type="entry name" value="RING FINGER PROTEIN 41, 151"/>
    <property type="match status" value="1"/>
</dbReference>
<dbReference type="InterPro" id="IPR017907">
    <property type="entry name" value="Znf_RING_CS"/>
</dbReference>
<keyword evidence="1" id="KW-0479">Metal-binding</keyword>
<evidence type="ECO:0000256" key="3">
    <source>
        <dbReference type="ARBA" id="ARBA00022833"/>
    </source>
</evidence>
<evidence type="ECO:0000313" key="8">
    <source>
        <dbReference type="Proteomes" id="UP001431209"/>
    </source>
</evidence>
<name>A0AAW2ZPH7_9EUKA</name>
<dbReference type="SMART" id="SM00184">
    <property type="entry name" value="RING"/>
    <property type="match status" value="1"/>
</dbReference>
<dbReference type="PROSITE" id="PS00518">
    <property type="entry name" value="ZF_RING_1"/>
    <property type="match status" value="1"/>
</dbReference>
<dbReference type="InterPro" id="IPR013083">
    <property type="entry name" value="Znf_RING/FYVE/PHD"/>
</dbReference>
<accession>A0AAW2ZPH7</accession>
<evidence type="ECO:0000256" key="4">
    <source>
        <dbReference type="PROSITE-ProRule" id="PRU00175"/>
    </source>
</evidence>
<evidence type="ECO:0000256" key="2">
    <source>
        <dbReference type="ARBA" id="ARBA00022771"/>
    </source>
</evidence>
<dbReference type="PROSITE" id="PS50089">
    <property type="entry name" value="ZF_RING_2"/>
    <property type="match status" value="1"/>
</dbReference>
<gene>
    <name evidence="7" type="ORF">AKO1_009734</name>
</gene>
<dbReference type="GO" id="GO:0008270">
    <property type="term" value="F:zinc ion binding"/>
    <property type="evidence" value="ECO:0007669"/>
    <property type="project" value="UniProtKB-KW"/>
</dbReference>
<dbReference type="Gene3D" id="3.30.40.10">
    <property type="entry name" value="Zinc/RING finger domain, C3HC4 (zinc finger)"/>
    <property type="match status" value="1"/>
</dbReference>
<evidence type="ECO:0000256" key="1">
    <source>
        <dbReference type="ARBA" id="ARBA00022723"/>
    </source>
</evidence>
<feature type="domain" description="RING-type" evidence="6">
    <location>
        <begin position="56"/>
        <end position="95"/>
    </location>
</feature>
<organism evidence="7 8">
    <name type="scientific">Acrasis kona</name>
    <dbReference type="NCBI Taxonomy" id="1008807"/>
    <lineage>
        <taxon>Eukaryota</taxon>
        <taxon>Discoba</taxon>
        <taxon>Heterolobosea</taxon>
        <taxon>Tetramitia</taxon>
        <taxon>Eutetramitia</taxon>
        <taxon>Acrasidae</taxon>
        <taxon>Acrasis</taxon>
    </lineage>
</organism>
<dbReference type="Pfam" id="PF13639">
    <property type="entry name" value="zf-RING_2"/>
    <property type="match status" value="1"/>
</dbReference>
<dbReference type="AlphaFoldDB" id="A0AAW2ZPH7"/>